<dbReference type="InterPro" id="IPR050796">
    <property type="entry name" value="SCF_F-box_component"/>
</dbReference>
<dbReference type="InterPro" id="IPR006527">
    <property type="entry name" value="F-box-assoc_dom_typ1"/>
</dbReference>
<dbReference type="InterPro" id="IPR017451">
    <property type="entry name" value="F-box-assoc_interact_dom"/>
</dbReference>
<evidence type="ECO:0000313" key="2">
    <source>
        <dbReference type="EMBL" id="QPB71635.1"/>
    </source>
</evidence>
<dbReference type="PANTHER" id="PTHR31672">
    <property type="entry name" value="BNACNNG10540D PROTEIN"/>
    <property type="match status" value="1"/>
</dbReference>
<dbReference type="InterPro" id="IPR036047">
    <property type="entry name" value="F-box-like_dom_sf"/>
</dbReference>
<proteinExistence type="evidence at transcript level"/>
<protein>
    <submittedName>
        <fullName evidence="2">F-box protein</fullName>
    </submittedName>
</protein>
<dbReference type="Pfam" id="PF00646">
    <property type="entry name" value="F-box"/>
    <property type="match status" value="1"/>
</dbReference>
<name>A0A7S7YNY0_CITRE</name>
<dbReference type="PANTHER" id="PTHR31672:SF10">
    <property type="entry name" value="F-BOX DOMAIN-CONTAINING PROTEIN"/>
    <property type="match status" value="1"/>
</dbReference>
<gene>
    <name evidence="2" type="primary">FBX11</name>
</gene>
<sequence length="384" mass="44720">MERDTTVMTGYNYGELCDDLLVETLSRLPVKSLMRLRCVSRSWFSLVKDPKFICKHLTRGDHNRLMVYNEYFIDTYPVDDFVVVPDNTMTDLHFQNFEAAETRNYILLGPYEGIMCLSEKWNRNKINVWNISMNEYRILPEPPRPRNGVSGSRPSNTVIFCCNFAVGLDPMSNDFKLVLIQTLHDERGISSINDCLPNVAVYNFSTNSWRHVEEGLFLMGCYLGDEAMNNVYHNGFCYWVATTETPCYYVAILSFSMSEEVFQEMRGPRVPTITELNGFEYWTIGLHDDYLSLLHVEESRRSFGLWMMKGGFWTKHLSFGPFIEWYHPDGFWRNGEFILESYGGAGDCRLVLYDSNHDEIREFGITGVWFSVRILKESLITVRE</sequence>
<organism evidence="2">
    <name type="scientific">Citrus reticulata</name>
    <name type="common">Tangerine</name>
    <dbReference type="NCBI Taxonomy" id="85571"/>
    <lineage>
        <taxon>Eukaryota</taxon>
        <taxon>Viridiplantae</taxon>
        <taxon>Streptophyta</taxon>
        <taxon>Embryophyta</taxon>
        <taxon>Tracheophyta</taxon>
        <taxon>Spermatophyta</taxon>
        <taxon>Magnoliopsida</taxon>
        <taxon>eudicotyledons</taxon>
        <taxon>Gunneridae</taxon>
        <taxon>Pentapetalae</taxon>
        <taxon>rosids</taxon>
        <taxon>malvids</taxon>
        <taxon>Sapindales</taxon>
        <taxon>Rutaceae</taxon>
        <taxon>Aurantioideae</taxon>
        <taxon>Citrus</taxon>
    </lineage>
</organism>
<evidence type="ECO:0000259" key="1">
    <source>
        <dbReference type="SMART" id="SM00256"/>
    </source>
</evidence>
<dbReference type="Pfam" id="PF07734">
    <property type="entry name" value="FBA_1"/>
    <property type="match status" value="1"/>
</dbReference>
<feature type="domain" description="F-box" evidence="1">
    <location>
        <begin position="16"/>
        <end position="56"/>
    </location>
</feature>
<dbReference type="EMBL" id="MN935881">
    <property type="protein sequence ID" value="QPB71635.1"/>
    <property type="molecule type" value="mRNA"/>
</dbReference>
<dbReference type="Gene3D" id="1.20.1280.50">
    <property type="match status" value="1"/>
</dbReference>
<dbReference type="NCBIfam" id="TIGR01640">
    <property type="entry name" value="F_box_assoc_1"/>
    <property type="match status" value="1"/>
</dbReference>
<reference evidence="2" key="1">
    <citation type="submission" date="2020-01" db="EMBL/GenBank/DDBJ databases">
        <title>An SKP1-like protein protein, CrSKP1-e, interacting with pollen-specific F-box proteins and assembling into SCF-type E3 complex in pollen of 'Wuzishatangju' (Citrus reticulata Blanco).</title>
        <authorList>
            <person name="Ren Y."/>
            <person name="Hu G."/>
            <person name="Qin Y."/>
            <person name="Pan J."/>
            <person name="Zhao J."/>
            <person name="Zhang Z."/>
        </authorList>
    </citation>
    <scope>NUCLEOTIDE SEQUENCE</scope>
    <source>
        <tissue evidence="2">Pollen</tissue>
    </source>
</reference>
<dbReference type="InterPro" id="IPR001810">
    <property type="entry name" value="F-box_dom"/>
</dbReference>
<dbReference type="SUPFAM" id="SSF81383">
    <property type="entry name" value="F-box domain"/>
    <property type="match status" value="1"/>
</dbReference>
<dbReference type="SMART" id="SM00256">
    <property type="entry name" value="FBOX"/>
    <property type="match status" value="1"/>
</dbReference>
<accession>A0A7S7YNY0</accession>
<dbReference type="CDD" id="cd22157">
    <property type="entry name" value="F-box_AtFBW1-like"/>
    <property type="match status" value="1"/>
</dbReference>
<dbReference type="AlphaFoldDB" id="A0A7S7YNY0"/>